<organism evidence="12 13">
    <name type="scientific">Agrobacterium tumefaciens</name>
    <dbReference type="NCBI Taxonomy" id="358"/>
    <lineage>
        <taxon>Bacteria</taxon>
        <taxon>Pseudomonadati</taxon>
        <taxon>Pseudomonadota</taxon>
        <taxon>Alphaproteobacteria</taxon>
        <taxon>Hyphomicrobiales</taxon>
        <taxon>Rhizobiaceae</taxon>
        <taxon>Rhizobium/Agrobacterium group</taxon>
        <taxon>Agrobacterium</taxon>
        <taxon>Agrobacterium tumefaciens complex</taxon>
    </lineage>
</organism>
<feature type="binding site" evidence="6 9">
    <location>
        <begin position="167"/>
        <end position="169"/>
    </location>
    <ligand>
        <name>substrate</name>
    </ligand>
</feature>
<comment type="catalytic activity">
    <reaction evidence="6 7">
        <text>octanoyl-[ACP] + L-lysyl-[protein] = N(6)-octanoyl-L-lysyl-[protein] + holo-[ACP] + H(+)</text>
        <dbReference type="Rhea" id="RHEA:17665"/>
        <dbReference type="Rhea" id="RHEA-COMP:9636"/>
        <dbReference type="Rhea" id="RHEA-COMP:9685"/>
        <dbReference type="Rhea" id="RHEA-COMP:9752"/>
        <dbReference type="Rhea" id="RHEA-COMP:9928"/>
        <dbReference type="ChEBI" id="CHEBI:15378"/>
        <dbReference type="ChEBI" id="CHEBI:29969"/>
        <dbReference type="ChEBI" id="CHEBI:64479"/>
        <dbReference type="ChEBI" id="CHEBI:78463"/>
        <dbReference type="ChEBI" id="CHEBI:78809"/>
        <dbReference type="EC" id="2.3.1.181"/>
    </reaction>
</comment>
<dbReference type="PROSITE" id="PS01313">
    <property type="entry name" value="LIPB"/>
    <property type="match status" value="1"/>
</dbReference>
<dbReference type="InterPro" id="IPR045864">
    <property type="entry name" value="aa-tRNA-synth_II/BPL/LPL"/>
</dbReference>
<comment type="function">
    <text evidence="5 6 7">Catalyzes the transfer of endogenously produced octanoic acid from octanoyl-acyl-carrier-protein onto the lipoyl domains of lipoate-dependent enzymes. Lipoyl-ACP can also act as a substrate although octanoyl-ACP is likely to be the physiological substrate.</text>
</comment>
<dbReference type="HAMAP" id="MF_00013">
    <property type="entry name" value="LipB"/>
    <property type="match status" value="1"/>
</dbReference>
<accession>A0A176XF58</accession>
<name>A0A176XF58_AGRTU</name>
<proteinExistence type="inferred from homology"/>
<dbReference type="EC" id="2.3.1.181" evidence="6 7"/>
<comment type="pathway">
    <text evidence="1 6 7">Protein modification; protein lipoylation via endogenous pathway; protein N(6)-(lipoyl)lysine from octanoyl-[acyl-carrier-protein]: step 1/2.</text>
</comment>
<dbReference type="GO" id="GO:0016874">
    <property type="term" value="F:ligase activity"/>
    <property type="evidence" value="ECO:0007669"/>
    <property type="project" value="UniProtKB-KW"/>
</dbReference>
<dbReference type="FunFam" id="3.30.930.10:FF:000159">
    <property type="entry name" value="Octanoyltransferase"/>
    <property type="match status" value="1"/>
</dbReference>
<dbReference type="PANTHER" id="PTHR10993">
    <property type="entry name" value="OCTANOYLTRANSFERASE"/>
    <property type="match status" value="1"/>
</dbReference>
<dbReference type="Pfam" id="PF21948">
    <property type="entry name" value="LplA-B_cat"/>
    <property type="match status" value="1"/>
</dbReference>
<dbReference type="NCBIfam" id="TIGR00214">
    <property type="entry name" value="lipB"/>
    <property type="match status" value="1"/>
</dbReference>
<sequence length="247" mass="27214">MLTRTDIETNMLPADGSPPVRWRISDGLIPYEAAIVEMEREVAAIASGEADELVWLLEHPPLYTAGTSADESDLIEPNRFPVFAAGRGGEYTYHGPGQRVVYVMLDLKRRRQDVRAYVAALEDVIIRTLDKMNVRGERREDRVGVWVRRPEKPLLADGGMAEDKIAALGIRLRKWVSFHGLSINVDPDLSHFSGIVPCGISAYGVTSLVDLGLPVTVGDVDVFLREAFEEVFGPATSDVVTVPETVV</sequence>
<comment type="miscellaneous">
    <text evidence="6">In the reaction, the free carboxyl group of octanoic acid is attached via an amide linkage to the epsilon-amino group of a specific lysine residue of lipoyl domains of lipoate-dependent enzymes.</text>
</comment>
<protein>
    <recommendedName>
        <fullName evidence="6 7">Octanoyltransferase</fullName>
        <ecNumber evidence="6 7">2.3.1.181</ecNumber>
    </recommendedName>
    <alternativeName>
        <fullName evidence="6">Lipoate-protein ligase B</fullName>
    </alternativeName>
    <alternativeName>
        <fullName evidence="6">Lipoyl/octanoyl transferase</fullName>
    </alternativeName>
    <alternativeName>
        <fullName evidence="6">Octanoyl-[acyl-carrier-protein]-protein N-octanoyltransferase</fullName>
    </alternativeName>
</protein>
<keyword evidence="12" id="KW-0436">Ligase</keyword>
<dbReference type="GO" id="GO:0033819">
    <property type="term" value="F:lipoyl(octanoyl) transferase activity"/>
    <property type="evidence" value="ECO:0007669"/>
    <property type="project" value="UniProtKB-EC"/>
</dbReference>
<feature type="binding site" evidence="6 9">
    <location>
        <begin position="87"/>
        <end position="94"/>
    </location>
    <ligand>
        <name>substrate</name>
    </ligand>
</feature>
<dbReference type="NCBIfam" id="NF010921">
    <property type="entry name" value="PRK14341.1"/>
    <property type="match status" value="1"/>
</dbReference>
<evidence type="ECO:0000256" key="8">
    <source>
        <dbReference type="PIRSR" id="PIRSR016262-1"/>
    </source>
</evidence>
<dbReference type="UniPathway" id="UPA00538">
    <property type="reaction ID" value="UER00592"/>
</dbReference>
<dbReference type="PROSITE" id="PS51733">
    <property type="entry name" value="BPL_LPL_CATALYTIC"/>
    <property type="match status" value="1"/>
</dbReference>
<dbReference type="EMBL" id="LXPS01000011">
    <property type="protein sequence ID" value="OAE47363.1"/>
    <property type="molecule type" value="Genomic_DNA"/>
</dbReference>
<comment type="similarity">
    <text evidence="6 7">Belongs to the LipB family.</text>
</comment>
<dbReference type="PANTHER" id="PTHR10993:SF7">
    <property type="entry name" value="LIPOYLTRANSFERASE 2, MITOCHONDRIAL-RELATED"/>
    <property type="match status" value="1"/>
</dbReference>
<keyword evidence="3 6" id="KW-0808">Transferase</keyword>
<gene>
    <name evidence="6" type="primary">lipB</name>
    <name evidence="12" type="ORF">A7J57_14155</name>
</gene>
<evidence type="ECO:0000313" key="12">
    <source>
        <dbReference type="EMBL" id="OAE47363.1"/>
    </source>
</evidence>
<evidence type="ECO:0000256" key="1">
    <source>
        <dbReference type="ARBA" id="ARBA00004821"/>
    </source>
</evidence>
<feature type="domain" description="BPL/LPL catalytic" evidence="11">
    <location>
        <begin position="48"/>
        <end position="236"/>
    </location>
</feature>
<evidence type="ECO:0000313" key="13">
    <source>
        <dbReference type="Proteomes" id="UP000077098"/>
    </source>
</evidence>
<evidence type="ECO:0000259" key="11">
    <source>
        <dbReference type="PROSITE" id="PS51733"/>
    </source>
</evidence>
<reference evidence="12 13" key="1">
    <citation type="submission" date="2016-05" db="EMBL/GenBank/DDBJ databases">
        <authorList>
            <person name="Lavstsen T."/>
            <person name="Jespersen J.S."/>
        </authorList>
    </citation>
    <scope>NUCLEOTIDE SEQUENCE [LARGE SCALE GENOMIC DNA]</scope>
    <source>
        <strain evidence="12 13">KCJ1736</strain>
    </source>
</reference>
<dbReference type="InterPro" id="IPR020605">
    <property type="entry name" value="Octanoyltransferase_CS"/>
</dbReference>
<dbReference type="Proteomes" id="UP000077098">
    <property type="component" value="Unassembled WGS sequence"/>
</dbReference>
<dbReference type="PIRSF" id="PIRSF016262">
    <property type="entry name" value="LPLase"/>
    <property type="match status" value="1"/>
</dbReference>
<evidence type="ECO:0000256" key="5">
    <source>
        <dbReference type="ARBA" id="ARBA00024732"/>
    </source>
</evidence>
<dbReference type="NCBIfam" id="NF010925">
    <property type="entry name" value="PRK14345.1"/>
    <property type="match status" value="1"/>
</dbReference>
<dbReference type="GO" id="GO:0009249">
    <property type="term" value="P:protein lipoylation"/>
    <property type="evidence" value="ECO:0007669"/>
    <property type="project" value="InterPro"/>
</dbReference>
<evidence type="ECO:0000256" key="6">
    <source>
        <dbReference type="HAMAP-Rule" id="MF_00013"/>
    </source>
</evidence>
<dbReference type="CDD" id="cd16444">
    <property type="entry name" value="LipB"/>
    <property type="match status" value="1"/>
</dbReference>
<keyword evidence="4 6" id="KW-0012">Acyltransferase</keyword>
<evidence type="ECO:0000256" key="7">
    <source>
        <dbReference type="PIRNR" id="PIRNR016262"/>
    </source>
</evidence>
<dbReference type="RefSeq" id="WP_063949126.1">
    <property type="nucleotide sequence ID" value="NZ_CP072308.1"/>
</dbReference>
<evidence type="ECO:0000256" key="3">
    <source>
        <dbReference type="ARBA" id="ARBA00022679"/>
    </source>
</evidence>
<feature type="binding site" evidence="6 9">
    <location>
        <begin position="180"/>
        <end position="182"/>
    </location>
    <ligand>
        <name>substrate</name>
    </ligand>
</feature>
<dbReference type="InterPro" id="IPR004143">
    <property type="entry name" value="BPL_LPL_catalytic"/>
</dbReference>
<feature type="site" description="Lowers pKa of active site Cys" evidence="6 10">
    <location>
        <position position="164"/>
    </location>
</feature>
<evidence type="ECO:0000256" key="10">
    <source>
        <dbReference type="PIRSR" id="PIRSR016262-3"/>
    </source>
</evidence>
<dbReference type="AlphaFoldDB" id="A0A176XF58"/>
<keyword evidence="2 6" id="KW-0963">Cytoplasm</keyword>
<dbReference type="SUPFAM" id="SSF55681">
    <property type="entry name" value="Class II aaRS and biotin synthetases"/>
    <property type="match status" value="1"/>
</dbReference>
<evidence type="ECO:0000256" key="4">
    <source>
        <dbReference type="ARBA" id="ARBA00023315"/>
    </source>
</evidence>
<dbReference type="InterPro" id="IPR000544">
    <property type="entry name" value="Octanoyltransferase"/>
</dbReference>
<feature type="active site" description="Acyl-thioester intermediate" evidence="6 8">
    <location>
        <position position="198"/>
    </location>
</feature>
<dbReference type="GO" id="GO:0005737">
    <property type="term" value="C:cytoplasm"/>
    <property type="evidence" value="ECO:0007669"/>
    <property type="project" value="UniProtKB-SubCell"/>
</dbReference>
<dbReference type="Gene3D" id="3.30.930.10">
    <property type="entry name" value="Bira Bifunctional Protein, Domain 2"/>
    <property type="match status" value="1"/>
</dbReference>
<evidence type="ECO:0000256" key="2">
    <source>
        <dbReference type="ARBA" id="ARBA00022490"/>
    </source>
</evidence>
<evidence type="ECO:0000256" key="9">
    <source>
        <dbReference type="PIRSR" id="PIRSR016262-2"/>
    </source>
</evidence>
<comment type="subcellular location">
    <subcellularLocation>
        <location evidence="6">Cytoplasm</location>
    </subcellularLocation>
</comment>
<comment type="caution">
    <text evidence="12">The sequence shown here is derived from an EMBL/GenBank/DDBJ whole genome shotgun (WGS) entry which is preliminary data.</text>
</comment>